<dbReference type="CDD" id="cd00761">
    <property type="entry name" value="Glyco_tranf_GTA_type"/>
    <property type="match status" value="1"/>
</dbReference>
<sequence>MPIFQKIKNLYGKLSNIDNKIYNGVVRQNYHNLYLTSQEIGTTDESYPEGQLIISLTSYGNKLQLLYLTIESLLHQTIKPNKIILWLDQTAYNTYESIPIALHRQEARGLEIRLCEDIKSYTKLVPALINFPNAVIISVDDDIIYPIDFVERLYRAYKKDSSKIYFYRGHYILFNEDGSPRPYLEWVVRGAKGCDIYNFPTGVSGIIYPPHCYHEDMTNKNLFLKLCPHADDVWFKVMTMLKGTLCEHIPTPHFDSLFIPLDIDETSSLQNINVINGGNDRQIKAVFDYYHIKK</sequence>
<proteinExistence type="predicted"/>
<evidence type="ECO:0000313" key="1">
    <source>
        <dbReference type="EMBL" id="KAA2374116.1"/>
    </source>
</evidence>
<reference evidence="1 2" key="1">
    <citation type="journal article" date="2019" name="Nat. Med.">
        <title>A library of human gut bacterial isolates paired with longitudinal multiomics data enables mechanistic microbiome research.</title>
        <authorList>
            <person name="Poyet M."/>
            <person name="Groussin M."/>
            <person name="Gibbons S.M."/>
            <person name="Avila-Pacheco J."/>
            <person name="Jiang X."/>
            <person name="Kearney S.M."/>
            <person name="Perrotta A.R."/>
            <person name="Berdy B."/>
            <person name="Zhao S."/>
            <person name="Lieberman T.D."/>
            <person name="Swanson P.K."/>
            <person name="Smith M."/>
            <person name="Roesemann S."/>
            <person name="Alexander J.E."/>
            <person name="Rich S.A."/>
            <person name="Livny J."/>
            <person name="Vlamakis H."/>
            <person name="Clish C."/>
            <person name="Bullock K."/>
            <person name="Deik A."/>
            <person name="Scott J."/>
            <person name="Pierce K.A."/>
            <person name="Xavier R.J."/>
            <person name="Alm E.J."/>
        </authorList>
    </citation>
    <scope>NUCLEOTIDE SEQUENCE [LARGE SCALE GENOMIC DNA]</scope>
    <source>
        <strain evidence="1 2">BIOML-A1</strain>
    </source>
</reference>
<dbReference type="EMBL" id="VVXJ01000028">
    <property type="protein sequence ID" value="KAA2374116.1"/>
    <property type="molecule type" value="Genomic_DNA"/>
</dbReference>
<organism evidence="1 2">
    <name type="scientific">Alistipes shahii</name>
    <dbReference type="NCBI Taxonomy" id="328814"/>
    <lineage>
        <taxon>Bacteria</taxon>
        <taxon>Pseudomonadati</taxon>
        <taxon>Bacteroidota</taxon>
        <taxon>Bacteroidia</taxon>
        <taxon>Bacteroidales</taxon>
        <taxon>Rikenellaceae</taxon>
        <taxon>Alistipes</taxon>
    </lineage>
</organism>
<dbReference type="RefSeq" id="WP_022062400.1">
    <property type="nucleotide sequence ID" value="NZ_AP031448.1"/>
</dbReference>
<gene>
    <name evidence="1" type="ORF">F2Y07_11505</name>
</gene>
<dbReference type="Proteomes" id="UP000322658">
    <property type="component" value="Unassembled WGS sequence"/>
</dbReference>
<accession>A0A5B3GLB5</accession>
<dbReference type="SUPFAM" id="SSF53448">
    <property type="entry name" value="Nucleotide-diphospho-sugar transferases"/>
    <property type="match status" value="1"/>
</dbReference>
<name>A0A5B3GLB5_9BACT</name>
<protein>
    <recommendedName>
        <fullName evidence="3">Glycosyltransferase family 2 protein</fullName>
    </recommendedName>
</protein>
<evidence type="ECO:0008006" key="3">
    <source>
        <dbReference type="Google" id="ProtNLM"/>
    </source>
</evidence>
<dbReference type="InterPro" id="IPR029044">
    <property type="entry name" value="Nucleotide-diphossugar_trans"/>
</dbReference>
<evidence type="ECO:0000313" key="2">
    <source>
        <dbReference type="Proteomes" id="UP000322658"/>
    </source>
</evidence>
<comment type="caution">
    <text evidence="1">The sequence shown here is derived from an EMBL/GenBank/DDBJ whole genome shotgun (WGS) entry which is preliminary data.</text>
</comment>
<dbReference type="AlphaFoldDB" id="A0A5B3GLB5"/>